<dbReference type="GO" id="GO:0006310">
    <property type="term" value="P:DNA recombination"/>
    <property type="evidence" value="ECO:0007669"/>
    <property type="project" value="UniProtKB-KW"/>
</dbReference>
<dbReference type="InterPro" id="IPR010998">
    <property type="entry name" value="Integrase_recombinase_N"/>
</dbReference>
<keyword evidence="2" id="KW-0229">DNA integration</keyword>
<keyword evidence="4" id="KW-0233">DNA recombination</keyword>
<proteinExistence type="inferred from homology"/>
<dbReference type="PANTHER" id="PTHR30349:SF41">
    <property type="entry name" value="INTEGRASE_RECOMBINASE PROTEIN MJ0367-RELATED"/>
    <property type="match status" value="1"/>
</dbReference>
<dbReference type="Pfam" id="PF00589">
    <property type="entry name" value="Phage_integrase"/>
    <property type="match status" value="1"/>
</dbReference>
<comment type="similarity">
    <text evidence="1">Belongs to the 'phage' integrase family.</text>
</comment>
<dbReference type="InterPro" id="IPR050090">
    <property type="entry name" value="Tyrosine_recombinase_XerCD"/>
</dbReference>
<dbReference type="RefSeq" id="WP_009576429.1">
    <property type="nucleotide sequence ID" value="NZ_AEIG01000066.1"/>
</dbReference>
<dbReference type="OrthoDB" id="5914130at2"/>
<protein>
    <submittedName>
        <fullName evidence="5">Integrase/recombinase xerD-like protein</fullName>
    </submittedName>
</protein>
<dbReference type="AlphaFoldDB" id="F3L3P9"/>
<sequence length="289" mass="33544">MLEELFEKFDGAFAENTIRAYKSDFNHFNQWCLQNNLDTLKTTGDDWKDYIEYCAENLSTATVRRRIDSLSSMFKLASLECHADHPEVVLALKRMHRKKGRAQKQAEPLTKHVRDKLLAVCTDDTRGMRNKVLLMLGYETMRRRSELCNFRFENLQIMPNGKKAIFMTKSKTDQYGQGKLLPISDELFELIGDWEKIVGSGYILRGINQNLQFTKQLSPATINRILKQLQQEADLILNKELSGHSFRVGRALDLLLEGEPFEKIMLRGGWRSESTTIRYLRAWQEISQA</sequence>
<dbReference type="Gene3D" id="1.10.443.10">
    <property type="entry name" value="Intergrase catalytic core"/>
    <property type="match status" value="1"/>
</dbReference>
<reference evidence="5 6" key="1">
    <citation type="journal article" date="2011" name="J. Bacteriol.">
        <title>Genome sequence of strain IMCC3088, a proteorhodopsin-containing marine bacterium belonging to the OM60/NOR5 clade.</title>
        <authorList>
            <person name="Jang Y."/>
            <person name="Oh H.M."/>
            <person name="Kang I."/>
            <person name="Lee K."/>
            <person name="Yang S.J."/>
            <person name="Cho J.C."/>
        </authorList>
    </citation>
    <scope>NUCLEOTIDE SEQUENCE [LARGE SCALE GENOMIC DNA]</scope>
    <source>
        <strain evidence="5 6">IMCC3088</strain>
    </source>
</reference>
<evidence type="ECO:0000313" key="5">
    <source>
        <dbReference type="EMBL" id="EGG29022.1"/>
    </source>
</evidence>
<dbReference type="Gene3D" id="1.10.150.130">
    <property type="match status" value="1"/>
</dbReference>
<keyword evidence="6" id="KW-1185">Reference proteome</keyword>
<organism evidence="5 6">
    <name type="scientific">Aequoribacter fuscus</name>
    <dbReference type="NCBI Taxonomy" id="2518989"/>
    <lineage>
        <taxon>Bacteria</taxon>
        <taxon>Pseudomonadati</taxon>
        <taxon>Pseudomonadota</taxon>
        <taxon>Gammaproteobacteria</taxon>
        <taxon>Cellvibrionales</taxon>
        <taxon>Halieaceae</taxon>
        <taxon>Aequoribacter</taxon>
    </lineage>
</organism>
<dbReference type="InterPro" id="IPR004107">
    <property type="entry name" value="Integrase_SAM-like_N"/>
</dbReference>
<dbReference type="GO" id="GO:0015074">
    <property type="term" value="P:DNA integration"/>
    <property type="evidence" value="ECO:0007669"/>
    <property type="project" value="UniProtKB-KW"/>
</dbReference>
<dbReference type="PROSITE" id="PS51898">
    <property type="entry name" value="TYR_RECOMBINASE"/>
    <property type="match status" value="1"/>
</dbReference>
<dbReference type="eggNOG" id="COG0582">
    <property type="taxonomic scope" value="Bacteria"/>
</dbReference>
<dbReference type="EMBL" id="AEIG01000066">
    <property type="protein sequence ID" value="EGG29022.1"/>
    <property type="molecule type" value="Genomic_DNA"/>
</dbReference>
<accession>F3L3P9</accession>
<dbReference type="SUPFAM" id="SSF56349">
    <property type="entry name" value="DNA breaking-rejoining enzymes"/>
    <property type="match status" value="1"/>
</dbReference>
<dbReference type="Proteomes" id="UP000005615">
    <property type="component" value="Unassembled WGS sequence"/>
</dbReference>
<name>F3L3P9_9GAMM</name>
<gene>
    <name evidence="5" type="ORF">IMCC3088_2241</name>
</gene>
<dbReference type="InterPro" id="IPR044068">
    <property type="entry name" value="CB"/>
</dbReference>
<evidence type="ECO:0000256" key="4">
    <source>
        <dbReference type="ARBA" id="ARBA00023172"/>
    </source>
</evidence>
<dbReference type="SUPFAM" id="SSF47823">
    <property type="entry name" value="lambda integrase-like, N-terminal domain"/>
    <property type="match status" value="1"/>
</dbReference>
<dbReference type="PROSITE" id="PS51900">
    <property type="entry name" value="CB"/>
    <property type="match status" value="1"/>
</dbReference>
<dbReference type="PANTHER" id="PTHR30349">
    <property type="entry name" value="PHAGE INTEGRASE-RELATED"/>
    <property type="match status" value="1"/>
</dbReference>
<dbReference type="InterPro" id="IPR013762">
    <property type="entry name" value="Integrase-like_cat_sf"/>
</dbReference>
<evidence type="ECO:0000256" key="3">
    <source>
        <dbReference type="ARBA" id="ARBA00023125"/>
    </source>
</evidence>
<evidence type="ECO:0000256" key="2">
    <source>
        <dbReference type="ARBA" id="ARBA00022908"/>
    </source>
</evidence>
<dbReference type="InterPro" id="IPR011010">
    <property type="entry name" value="DNA_brk_join_enz"/>
</dbReference>
<dbReference type="GO" id="GO:0003677">
    <property type="term" value="F:DNA binding"/>
    <property type="evidence" value="ECO:0007669"/>
    <property type="project" value="UniProtKB-UniRule"/>
</dbReference>
<dbReference type="Pfam" id="PF02899">
    <property type="entry name" value="Phage_int_SAM_1"/>
    <property type="match status" value="1"/>
</dbReference>
<keyword evidence="3" id="KW-0238">DNA-binding</keyword>
<comment type="caution">
    <text evidence="5">The sequence shown here is derived from an EMBL/GenBank/DDBJ whole genome shotgun (WGS) entry which is preliminary data.</text>
</comment>
<evidence type="ECO:0000256" key="1">
    <source>
        <dbReference type="ARBA" id="ARBA00008857"/>
    </source>
</evidence>
<dbReference type="InterPro" id="IPR002104">
    <property type="entry name" value="Integrase_catalytic"/>
</dbReference>
<dbReference type="STRING" id="2518989.IMCC3088_2241"/>
<evidence type="ECO:0000313" key="6">
    <source>
        <dbReference type="Proteomes" id="UP000005615"/>
    </source>
</evidence>